<dbReference type="Gene3D" id="3.40.47.10">
    <property type="match status" value="1"/>
</dbReference>
<keyword evidence="4" id="KW-0045">Antibiotic biosynthesis</keyword>
<dbReference type="InterPro" id="IPR014031">
    <property type="entry name" value="Ketoacyl_synth_C"/>
</dbReference>
<evidence type="ECO:0000256" key="6">
    <source>
        <dbReference type="ARBA" id="ARBA00023315"/>
    </source>
</evidence>
<dbReference type="EMBL" id="BJHW01000001">
    <property type="protein sequence ID" value="GDY51947.1"/>
    <property type="molecule type" value="Genomic_DNA"/>
</dbReference>
<dbReference type="SMART" id="SM00827">
    <property type="entry name" value="PKS_AT"/>
    <property type="match status" value="1"/>
</dbReference>
<dbReference type="InterPro" id="IPR014043">
    <property type="entry name" value="Acyl_transferase_dom"/>
</dbReference>
<dbReference type="InterPro" id="IPR016035">
    <property type="entry name" value="Acyl_Trfase/lysoPLipase"/>
</dbReference>
<name>A0A4D4KZL5_STRVO</name>
<keyword evidence="1" id="KW-0596">Phosphopantetheine</keyword>
<dbReference type="InterPro" id="IPR014030">
    <property type="entry name" value="Ketoacyl_synth_N"/>
</dbReference>
<dbReference type="InterPro" id="IPR009081">
    <property type="entry name" value="PP-bd_ACP"/>
</dbReference>
<dbReference type="GO" id="GO:0006633">
    <property type="term" value="P:fatty acid biosynthetic process"/>
    <property type="evidence" value="ECO:0007669"/>
    <property type="project" value="InterPro"/>
</dbReference>
<dbReference type="InterPro" id="IPR013968">
    <property type="entry name" value="PKS_KR"/>
</dbReference>
<dbReference type="SMART" id="SM00822">
    <property type="entry name" value="PKS_KR"/>
    <property type="match status" value="1"/>
</dbReference>
<dbReference type="GO" id="GO:0031177">
    <property type="term" value="F:phosphopantetheine binding"/>
    <property type="evidence" value="ECO:0007669"/>
    <property type="project" value="InterPro"/>
</dbReference>
<dbReference type="InterPro" id="IPR036736">
    <property type="entry name" value="ACP-like_sf"/>
</dbReference>
<accession>A0A4D4KZL5</accession>
<comment type="caution">
    <text evidence="9">The sequence shown here is derived from an EMBL/GenBank/DDBJ whole genome shotgun (WGS) entry which is preliminary data.</text>
</comment>
<keyword evidence="6" id="KW-0012">Acyltransferase</keyword>
<dbReference type="SMART" id="SM00823">
    <property type="entry name" value="PKS_PP"/>
    <property type="match status" value="1"/>
</dbReference>
<dbReference type="Pfam" id="PF00698">
    <property type="entry name" value="Acyl_transf_1"/>
    <property type="match status" value="1"/>
</dbReference>
<dbReference type="PANTHER" id="PTHR43775:SF51">
    <property type="entry name" value="INACTIVE PHENOLPHTHIOCEROL SYNTHESIS POLYKETIDE SYNTHASE TYPE I PKS1-RELATED"/>
    <property type="match status" value="1"/>
</dbReference>
<dbReference type="CDD" id="cd00833">
    <property type="entry name" value="PKS"/>
    <property type="match status" value="1"/>
</dbReference>
<dbReference type="PANTHER" id="PTHR43775">
    <property type="entry name" value="FATTY ACID SYNTHASE"/>
    <property type="match status" value="1"/>
</dbReference>
<dbReference type="Pfam" id="PF16197">
    <property type="entry name" value="KAsynt_C_assoc"/>
    <property type="match status" value="1"/>
</dbReference>
<dbReference type="Pfam" id="PF08659">
    <property type="entry name" value="KR"/>
    <property type="match status" value="1"/>
</dbReference>
<dbReference type="InterPro" id="IPR036291">
    <property type="entry name" value="NAD(P)-bd_dom_sf"/>
</dbReference>
<protein>
    <submittedName>
        <fullName evidence="9">Uncharacterized protein</fullName>
    </submittedName>
</protein>
<dbReference type="GO" id="GO:0004312">
    <property type="term" value="F:fatty acid synthase activity"/>
    <property type="evidence" value="ECO:0007669"/>
    <property type="project" value="TreeGrafter"/>
</dbReference>
<dbReference type="NCBIfam" id="NF045894">
    <property type="entry name" value="PKS_plus_SDR"/>
    <property type="match status" value="1"/>
</dbReference>
<dbReference type="SUPFAM" id="SSF55048">
    <property type="entry name" value="Probable ACP-binding domain of malonyl-CoA ACP transacylase"/>
    <property type="match status" value="1"/>
</dbReference>
<dbReference type="PROSITE" id="PS00606">
    <property type="entry name" value="KS3_1"/>
    <property type="match status" value="1"/>
</dbReference>
<evidence type="ECO:0000256" key="2">
    <source>
        <dbReference type="ARBA" id="ARBA00022553"/>
    </source>
</evidence>
<dbReference type="SUPFAM" id="SSF47336">
    <property type="entry name" value="ACP-like"/>
    <property type="match status" value="1"/>
</dbReference>
<dbReference type="Gene3D" id="3.30.70.3290">
    <property type="match status" value="1"/>
</dbReference>
<dbReference type="InterPro" id="IPR020806">
    <property type="entry name" value="PKS_PP-bd"/>
</dbReference>
<evidence type="ECO:0000259" key="7">
    <source>
        <dbReference type="PROSITE" id="PS50075"/>
    </source>
</evidence>
<dbReference type="Pfam" id="PF00550">
    <property type="entry name" value="PP-binding"/>
    <property type="match status" value="1"/>
</dbReference>
<keyword evidence="5" id="KW-0511">Multifunctional enzyme</keyword>
<dbReference type="InterPro" id="IPR050091">
    <property type="entry name" value="PKS_NRPS_Biosynth_Enz"/>
</dbReference>
<dbReference type="GO" id="GO:0017000">
    <property type="term" value="P:antibiotic biosynthetic process"/>
    <property type="evidence" value="ECO:0007669"/>
    <property type="project" value="UniProtKB-KW"/>
</dbReference>
<evidence type="ECO:0000259" key="8">
    <source>
        <dbReference type="PROSITE" id="PS52004"/>
    </source>
</evidence>
<sequence>MDPQQRLLLETSWEAVERAGIVPAALRGSRTGVFVGSHYQEYGPRLHKAGQGSEGHLLTGTAGSVVSGRVAYVLGLEGPAVTVDTACSSSLVALHMAVRALQAGECDLALAGGVAVMPSPGALVSFSRQRGLAPDGRCKAFAADADGTSLAEGAGVLLVERLSDARRNGHRVLAVVRGSATNQDGASNGLSAPSGPAQQRVIRAALADARLGAADVDAVEAHGTGTRLGDPIEAQAVLATYGQERAAGDRPLWLGSVKSNIGHTQAAAGVAGVIKMVQAMEHGVLPRSLHLEQPSPHVDWSSGDVELLRDSVPWPATERPRRVGVSSFGISGTNAHVVLEEPPREQRVPQPPAFEAQTSAGVVPWIVSGRSAAALRAQARRLLAHVRGDGVDPEDVAVALATQRSVFEHRAVVFGDRRTDLLSGLEALDEGRPAPNLVPGAVTPGRTAVLFTGQGSQRVGMGRELYETHPVFTEAFDAACAQFDALLPQRPLRDIVFGLREGADRELSRTVFTQCGLFAVEVALYRLVESWGVRPDFVGGHSIGEVVAAHVAGVLTLADACALVAARGGLMQQLPGGGAMVAVRLPEADVLPLLAGREDEVGLAAVNGPDSVVVSGAEEAVAEIVAVLRERGAETKRLDVSHAFHSPLMEPVLAEFHEKLRPLAFSVPEIPVVSHLTGALLPMDRPCGPDHWVRHVREPVRFADGVAALVAQGVTTFFELGPDGVLSAVGPDSASGAEFVPALRRDADETASLTEAVARLFVRGTTVDWSAVPACRGRTPQPVRLPTYAFQREDYWLRSEGDTALRDTADTRLLDAVEQADDDAALLAGLGLDDPGLTAGALPLLAALRRRRRDDQRVDGWRYRTTWSPVTVSSVTPSGTWLLVLPDRLAGDAWVTGLAESLTAHGATLALVHVTNTGSLTEQLRAAVADADGSVTGVLSLLALAPGRDREYDAVPQGVALTLSLLQSLEETGMRAPVWHVTRSAVAVTSAERVHHPEQSAVQALGRVAVLEAPEWWAGSIDLPETLDGWVGDRFTAVLACGAGENEVAVRGSGVFARRVAPAAAPARAAASWRPTGTVLVTGGTGALGRQVALWLARTGAKRLVLTSRRGPATEGAEALRDELAALGTHADIVACDVGDRSAVAALLDGIPQDSPMTAVVHAAGVLDDGVLAKMTTSRFQEVVRVKAEAARHLHDLTRDADLAAFVLFSSFAGTVGAAGQANYVVANALLDALAEERRVAGLPVTSIAWGPWADAGMAVDGSAAQRTVALSGLHPMEPGLALRALERAVMAGEAQIAVVDADWKRHVDHLAGSPEARPLTRLLSGIPAVRAAGTVTASQPRQSPEAFARRLKSLPDAERDEELLRLVRAHAALVLGHGSPDVIAPRRNFVEMGFDSLTATRLAIRLGAATGLQVNGAMVFAHRTPSALAGHLLSLYAGPRPRQRPRLRPRNRG</sequence>
<dbReference type="Pfam" id="PF00109">
    <property type="entry name" value="ketoacyl-synt"/>
    <property type="match status" value="1"/>
</dbReference>
<organism evidence="9 10">
    <name type="scientific">Streptomyces violaceusniger</name>
    <dbReference type="NCBI Taxonomy" id="68280"/>
    <lineage>
        <taxon>Bacteria</taxon>
        <taxon>Bacillati</taxon>
        <taxon>Actinomycetota</taxon>
        <taxon>Actinomycetes</taxon>
        <taxon>Kitasatosporales</taxon>
        <taxon>Streptomycetaceae</taxon>
        <taxon>Streptomyces</taxon>
        <taxon>Streptomyces violaceusniger group</taxon>
    </lineage>
</organism>
<dbReference type="CDD" id="cd08952">
    <property type="entry name" value="KR_1_SDR_x"/>
    <property type="match status" value="1"/>
</dbReference>
<dbReference type="InterPro" id="IPR001227">
    <property type="entry name" value="Ac_transferase_dom_sf"/>
</dbReference>
<evidence type="ECO:0000313" key="10">
    <source>
        <dbReference type="Proteomes" id="UP000301309"/>
    </source>
</evidence>
<dbReference type="FunFam" id="3.40.366.10:FF:000002">
    <property type="entry name" value="Probable polyketide synthase 2"/>
    <property type="match status" value="1"/>
</dbReference>
<dbReference type="InterPro" id="IPR016039">
    <property type="entry name" value="Thiolase-like"/>
</dbReference>
<evidence type="ECO:0000256" key="3">
    <source>
        <dbReference type="ARBA" id="ARBA00022679"/>
    </source>
</evidence>
<dbReference type="Pfam" id="PF02801">
    <property type="entry name" value="Ketoacyl-synt_C"/>
    <property type="match status" value="1"/>
</dbReference>
<proteinExistence type="predicted"/>
<dbReference type="InterPro" id="IPR016036">
    <property type="entry name" value="Malonyl_transacylase_ACP-bd"/>
</dbReference>
<evidence type="ECO:0000256" key="5">
    <source>
        <dbReference type="ARBA" id="ARBA00023268"/>
    </source>
</evidence>
<evidence type="ECO:0000313" key="9">
    <source>
        <dbReference type="EMBL" id="GDY51947.1"/>
    </source>
</evidence>
<dbReference type="Proteomes" id="UP000301309">
    <property type="component" value="Unassembled WGS sequence"/>
</dbReference>
<reference evidence="9 10" key="1">
    <citation type="journal article" date="2020" name="Int. J. Syst. Evol. Microbiol.">
        <title>Reclassification of Streptomyces castelarensis and Streptomyces sporoclivatus as later heterotypic synonyms of Streptomyces antimycoticus.</title>
        <authorList>
            <person name="Komaki H."/>
            <person name="Tamura T."/>
        </authorList>
    </citation>
    <scope>NUCLEOTIDE SEQUENCE [LARGE SCALE GENOMIC DNA]</scope>
    <source>
        <strain evidence="9 10">NBRC 13459</strain>
    </source>
</reference>
<dbReference type="Gene3D" id="3.40.366.10">
    <property type="entry name" value="Malonyl-Coenzyme A Acyl Carrier Protein, domain 2"/>
    <property type="match status" value="1"/>
</dbReference>
<dbReference type="PROSITE" id="PS50075">
    <property type="entry name" value="CARRIER"/>
    <property type="match status" value="1"/>
</dbReference>
<evidence type="ECO:0000256" key="1">
    <source>
        <dbReference type="ARBA" id="ARBA00022450"/>
    </source>
</evidence>
<gene>
    <name evidence="9" type="ORF">SVIO_025700</name>
</gene>
<dbReference type="SMART" id="SM00825">
    <property type="entry name" value="PKS_KS"/>
    <property type="match status" value="1"/>
</dbReference>
<keyword evidence="2" id="KW-0597">Phosphoprotein</keyword>
<dbReference type="InterPro" id="IPR018201">
    <property type="entry name" value="Ketoacyl_synth_AS"/>
</dbReference>
<dbReference type="InterPro" id="IPR020841">
    <property type="entry name" value="PKS_Beta-ketoAc_synthase_dom"/>
</dbReference>
<keyword evidence="10" id="KW-1185">Reference proteome</keyword>
<dbReference type="InterPro" id="IPR032821">
    <property type="entry name" value="PKS_assoc"/>
</dbReference>
<keyword evidence="3" id="KW-0808">Transferase</keyword>
<dbReference type="PROSITE" id="PS52004">
    <property type="entry name" value="KS3_2"/>
    <property type="match status" value="1"/>
</dbReference>
<dbReference type="InterPro" id="IPR057326">
    <property type="entry name" value="KR_dom"/>
</dbReference>
<dbReference type="Gene3D" id="3.40.50.720">
    <property type="entry name" value="NAD(P)-binding Rossmann-like Domain"/>
    <property type="match status" value="1"/>
</dbReference>
<feature type="domain" description="Ketosynthase family 3 (KS3)" evidence="8">
    <location>
        <begin position="1"/>
        <end position="341"/>
    </location>
</feature>
<dbReference type="SUPFAM" id="SSF52151">
    <property type="entry name" value="FabD/lysophospholipase-like"/>
    <property type="match status" value="1"/>
</dbReference>
<evidence type="ECO:0000256" key="4">
    <source>
        <dbReference type="ARBA" id="ARBA00023194"/>
    </source>
</evidence>
<dbReference type="Gene3D" id="1.10.1200.10">
    <property type="entry name" value="ACP-like"/>
    <property type="match status" value="1"/>
</dbReference>
<dbReference type="SUPFAM" id="SSF53901">
    <property type="entry name" value="Thiolase-like"/>
    <property type="match status" value="1"/>
</dbReference>
<dbReference type="GO" id="GO:0004315">
    <property type="term" value="F:3-oxoacyl-[acyl-carrier-protein] synthase activity"/>
    <property type="evidence" value="ECO:0007669"/>
    <property type="project" value="InterPro"/>
</dbReference>
<feature type="domain" description="Carrier" evidence="7">
    <location>
        <begin position="1362"/>
        <end position="1437"/>
    </location>
</feature>
<dbReference type="SUPFAM" id="SSF51735">
    <property type="entry name" value="NAD(P)-binding Rossmann-fold domains"/>
    <property type="match status" value="2"/>
</dbReference>